<reference evidence="2" key="1">
    <citation type="submission" date="2020-03" db="EMBL/GenBank/DDBJ databases">
        <title>A transcriptome and proteome of the tick Rhipicephalus microplus shaped by the genetic composition of its hosts and developmental stage.</title>
        <authorList>
            <person name="Garcia G.R."/>
            <person name="Ribeiro J.M.C."/>
            <person name="Maruyama S.R."/>
            <person name="Gardinasse L.G."/>
            <person name="Nelson K."/>
            <person name="Ferreira B.R."/>
            <person name="Andrade T.G."/>
            <person name="Santos I.K.F.M."/>
        </authorList>
    </citation>
    <scope>NUCLEOTIDE SEQUENCE</scope>
    <source>
        <strain evidence="2">NSGR</strain>
        <tissue evidence="2">Salivary glands</tissue>
    </source>
</reference>
<feature type="chain" id="PRO_5026011442" evidence="1">
    <location>
        <begin position="20"/>
        <end position="126"/>
    </location>
</feature>
<organism evidence="2">
    <name type="scientific">Rhipicephalus microplus</name>
    <name type="common">Cattle tick</name>
    <name type="synonym">Boophilus microplus</name>
    <dbReference type="NCBI Taxonomy" id="6941"/>
    <lineage>
        <taxon>Eukaryota</taxon>
        <taxon>Metazoa</taxon>
        <taxon>Ecdysozoa</taxon>
        <taxon>Arthropoda</taxon>
        <taxon>Chelicerata</taxon>
        <taxon>Arachnida</taxon>
        <taxon>Acari</taxon>
        <taxon>Parasitiformes</taxon>
        <taxon>Ixodida</taxon>
        <taxon>Ixodoidea</taxon>
        <taxon>Ixodidae</taxon>
        <taxon>Rhipicephalinae</taxon>
        <taxon>Rhipicephalus</taxon>
        <taxon>Boophilus</taxon>
    </lineage>
</organism>
<sequence>MNLLSAILLLPAAALISLASEEKRIWPLTIMNNNTCLFGQYQIPNGICLDVHRPCVSLCCRAPTSELIINGCPLPDGFDKKFDGWWYWPNCCVPRRRLPRPKYHPRGLYYGIDGSWRYRYENANSE</sequence>
<dbReference type="AlphaFoldDB" id="A0A6G5A5C9"/>
<dbReference type="EMBL" id="GIKN01003525">
    <property type="protein sequence ID" value="NIE45798.1"/>
    <property type="molecule type" value="Transcribed_RNA"/>
</dbReference>
<keyword evidence="1" id="KW-0732">Signal</keyword>
<evidence type="ECO:0000313" key="2">
    <source>
        <dbReference type="EMBL" id="NIE45798.1"/>
    </source>
</evidence>
<accession>A0A6G5A5C9</accession>
<proteinExistence type="predicted"/>
<evidence type="ECO:0000256" key="1">
    <source>
        <dbReference type="SAM" id="SignalP"/>
    </source>
</evidence>
<protein>
    <submittedName>
        <fullName evidence="2">Putative 8.9 kDa family member</fullName>
    </submittedName>
</protein>
<name>A0A6G5A5C9_RHIMP</name>
<feature type="signal peptide" evidence="1">
    <location>
        <begin position="1"/>
        <end position="19"/>
    </location>
</feature>